<sequence length="113" mass="12776">MKTRFIANGKPVYKTRIGSLIFTHPDGQKEEVCGMHPLSRLQDIVDVFDETGHNTKYIMKYAVGWRGQPEDDHPCPCARCQLKVAPDWWKPRPATEPPRGPGSMADDDQPKSV</sequence>
<reference evidence="2 3" key="1">
    <citation type="journal article" date="2008" name="BMC Genomics">
        <title>Acidithiobacillus ferrooxidans metabolism: from genome sequence to industrial applications.</title>
        <authorList>
            <person name="Valdes J."/>
            <person name="Pedroso I."/>
            <person name="Quatrini R."/>
            <person name="Dodson R.J."/>
            <person name="Tettelin H."/>
            <person name="Blake R.II."/>
            <person name="Eisen J.A."/>
            <person name="Holmes D.S."/>
        </authorList>
    </citation>
    <scope>NUCLEOTIDE SEQUENCE [LARGE SCALE GENOMIC DNA]</scope>
    <source>
        <strain evidence="3">ATCC 23270 / DSM 14882 / CIP 104768 / NCIMB 8455</strain>
    </source>
</reference>
<keyword evidence="3" id="KW-1185">Reference proteome</keyword>
<organism evidence="2 3">
    <name type="scientific">Acidithiobacillus ferrooxidans (strain ATCC 23270 / DSM 14882 / CIP 104768 / NCIMB 8455)</name>
    <name type="common">Ferrobacillus ferrooxidans (strain ATCC 23270)</name>
    <dbReference type="NCBI Taxonomy" id="243159"/>
    <lineage>
        <taxon>Bacteria</taxon>
        <taxon>Pseudomonadati</taxon>
        <taxon>Pseudomonadota</taxon>
        <taxon>Acidithiobacillia</taxon>
        <taxon>Acidithiobacillales</taxon>
        <taxon>Acidithiobacillaceae</taxon>
        <taxon>Acidithiobacillus</taxon>
    </lineage>
</organism>
<dbReference type="EMBL" id="CP001219">
    <property type="protein sequence ID" value="ACK78099.1"/>
    <property type="molecule type" value="Genomic_DNA"/>
</dbReference>
<dbReference type="Proteomes" id="UP000001362">
    <property type="component" value="Chromosome"/>
</dbReference>
<gene>
    <name evidence="2" type="ordered locus">AFE_1293</name>
</gene>
<evidence type="ECO:0000256" key="1">
    <source>
        <dbReference type="SAM" id="MobiDB-lite"/>
    </source>
</evidence>
<name>B7J8X5_ACIF2</name>
<accession>B7J8X5</accession>
<proteinExistence type="predicted"/>
<protein>
    <submittedName>
        <fullName evidence="2">Uncharacterized protein</fullName>
    </submittedName>
</protein>
<feature type="region of interest" description="Disordered" evidence="1">
    <location>
        <begin position="88"/>
        <end position="113"/>
    </location>
</feature>
<dbReference type="PaxDb" id="243159-AFE_1293"/>
<dbReference type="STRING" id="243159.AFE_1293"/>
<dbReference type="KEGG" id="afr:AFE_1293"/>
<dbReference type="AlphaFoldDB" id="B7J8X5"/>
<dbReference type="HOGENOM" id="CLU_170824_0_0_6"/>
<evidence type="ECO:0000313" key="3">
    <source>
        <dbReference type="Proteomes" id="UP000001362"/>
    </source>
</evidence>
<evidence type="ECO:0000313" key="2">
    <source>
        <dbReference type="EMBL" id="ACK78099.1"/>
    </source>
</evidence>